<name>A0A537KJX2_9BACT</name>
<reference evidence="1 2" key="1">
    <citation type="journal article" date="2019" name="Nat. Microbiol.">
        <title>Mediterranean grassland soil C-N compound turnover is dependent on rainfall and depth, and is mediated by genomically divergent microorganisms.</title>
        <authorList>
            <person name="Diamond S."/>
            <person name="Andeer P.F."/>
            <person name="Li Z."/>
            <person name="Crits-Christoph A."/>
            <person name="Burstein D."/>
            <person name="Anantharaman K."/>
            <person name="Lane K.R."/>
            <person name="Thomas B.C."/>
            <person name="Pan C."/>
            <person name="Northen T.R."/>
            <person name="Banfield J.F."/>
        </authorList>
    </citation>
    <scope>NUCLEOTIDE SEQUENCE [LARGE SCALE GENOMIC DNA]</scope>
    <source>
        <strain evidence="1">NP_4</strain>
    </source>
</reference>
<evidence type="ECO:0000313" key="2">
    <source>
        <dbReference type="Proteomes" id="UP000319353"/>
    </source>
</evidence>
<accession>A0A537KJX2</accession>
<gene>
    <name evidence="1" type="ORF">E6H01_14115</name>
</gene>
<dbReference type="AlphaFoldDB" id="A0A537KJX2"/>
<comment type="caution">
    <text evidence="1">The sequence shown here is derived from an EMBL/GenBank/DDBJ whole genome shotgun (WGS) entry which is preliminary data.</text>
</comment>
<dbReference type="EMBL" id="VBAL01000270">
    <property type="protein sequence ID" value="TMI96014.1"/>
    <property type="molecule type" value="Genomic_DNA"/>
</dbReference>
<protein>
    <submittedName>
        <fullName evidence="1">Uncharacterized protein</fullName>
    </submittedName>
</protein>
<organism evidence="1 2">
    <name type="scientific">Candidatus Segetimicrobium genomatis</name>
    <dbReference type="NCBI Taxonomy" id="2569760"/>
    <lineage>
        <taxon>Bacteria</taxon>
        <taxon>Bacillati</taxon>
        <taxon>Candidatus Sysuimicrobiota</taxon>
        <taxon>Candidatus Sysuimicrobiia</taxon>
        <taxon>Candidatus Sysuimicrobiales</taxon>
        <taxon>Candidatus Segetimicrobiaceae</taxon>
        <taxon>Candidatus Segetimicrobium</taxon>
    </lineage>
</organism>
<evidence type="ECO:0000313" key="1">
    <source>
        <dbReference type="EMBL" id="TMI96014.1"/>
    </source>
</evidence>
<sequence length="131" mass="13861">MAPLHRWILSASVLALSGAGLIWALSAFSQTSSDFFLHGSGGTANPPTLFLDRAAPVATTEKFKDSPSVNFSGGNPWKEVGTWPAQPALTNGTLTALSPVHVWLGLQNSNDQGTNFDLLAEVFKNGSLHRG</sequence>
<proteinExistence type="predicted"/>
<dbReference type="Proteomes" id="UP000319353">
    <property type="component" value="Unassembled WGS sequence"/>
</dbReference>